<gene>
    <name evidence="2" type="ORF">ACFS6J_18045</name>
</gene>
<organism evidence="2 3">
    <name type="scientific">Olivibacter jilunii</name>
    <dbReference type="NCBI Taxonomy" id="985016"/>
    <lineage>
        <taxon>Bacteria</taxon>
        <taxon>Pseudomonadati</taxon>
        <taxon>Bacteroidota</taxon>
        <taxon>Sphingobacteriia</taxon>
        <taxon>Sphingobacteriales</taxon>
        <taxon>Sphingobacteriaceae</taxon>
        <taxon>Olivibacter</taxon>
    </lineage>
</organism>
<comment type="caution">
    <text evidence="2">The sequence shown here is derived from an EMBL/GenBank/DDBJ whole genome shotgun (WGS) entry which is preliminary data.</text>
</comment>
<evidence type="ECO:0000313" key="3">
    <source>
        <dbReference type="Proteomes" id="UP001597560"/>
    </source>
</evidence>
<dbReference type="EMBL" id="JBHUPA010000008">
    <property type="protein sequence ID" value="MFD2963713.1"/>
    <property type="molecule type" value="Genomic_DNA"/>
</dbReference>
<evidence type="ECO:0000313" key="2">
    <source>
        <dbReference type="EMBL" id="MFD2963713.1"/>
    </source>
</evidence>
<dbReference type="Proteomes" id="UP001597560">
    <property type="component" value="Unassembled WGS sequence"/>
</dbReference>
<evidence type="ECO:0000256" key="1">
    <source>
        <dbReference type="SAM" id="MobiDB-lite"/>
    </source>
</evidence>
<feature type="region of interest" description="Disordered" evidence="1">
    <location>
        <begin position="30"/>
        <end position="49"/>
    </location>
</feature>
<proteinExistence type="predicted"/>
<reference evidence="3" key="1">
    <citation type="journal article" date="2019" name="Int. J. Syst. Evol. Microbiol.">
        <title>The Global Catalogue of Microorganisms (GCM) 10K type strain sequencing project: providing services to taxonomists for standard genome sequencing and annotation.</title>
        <authorList>
            <consortium name="The Broad Institute Genomics Platform"/>
            <consortium name="The Broad Institute Genome Sequencing Center for Infectious Disease"/>
            <person name="Wu L."/>
            <person name="Ma J."/>
        </authorList>
    </citation>
    <scope>NUCLEOTIDE SEQUENCE [LARGE SCALE GENOMIC DNA]</scope>
    <source>
        <strain evidence="3">KCTC 23098</strain>
    </source>
</reference>
<keyword evidence="3" id="KW-1185">Reference proteome</keyword>
<feature type="compositionally biased region" description="Basic and acidic residues" evidence="1">
    <location>
        <begin position="30"/>
        <end position="41"/>
    </location>
</feature>
<sequence length="49" mass="5545">MGNRELDPNTYIPISAILKIYHFRRGMEEKSSNYMGGKDKPNSGTPLCN</sequence>
<protein>
    <submittedName>
        <fullName evidence="2">Uncharacterized protein</fullName>
    </submittedName>
</protein>
<accession>A0ABW6B2J3</accession>
<name>A0ABW6B2J3_9SPHI</name>
<dbReference type="RefSeq" id="WP_377611837.1">
    <property type="nucleotide sequence ID" value="NZ_JBHUPA010000008.1"/>
</dbReference>